<dbReference type="InterPro" id="IPR058825">
    <property type="entry name" value="MDM34_N"/>
</dbReference>
<keyword evidence="9 10" id="KW-0472">Membrane</keyword>
<comment type="subcellular location">
    <subcellularLocation>
        <location evidence="1">Membrane</location>
    </subcellularLocation>
    <subcellularLocation>
        <location evidence="10">Mitochondrion outer membrane</location>
        <topology evidence="10">Multi-pass membrane protein</topology>
    </subcellularLocation>
    <text evidence="10">The ERMES/MDM complex localizes to a few discrete foci (around 10 per single cell), that represent mitochondria-endoplasmic reticulum junctions. These foci are often found next to mtDNA nucleoids.</text>
</comment>
<dbReference type="PROSITE" id="PS51847">
    <property type="entry name" value="SMP"/>
    <property type="match status" value="1"/>
</dbReference>
<accession>A0A0F7SPP7</accession>
<keyword evidence="3 10" id="KW-1134">Transmembrane beta strand</keyword>
<feature type="compositionally biased region" description="Low complexity" evidence="11">
    <location>
        <begin position="389"/>
        <end position="407"/>
    </location>
</feature>
<keyword evidence="8 10" id="KW-0496">Mitochondrion</keyword>
<dbReference type="GO" id="GO:0007005">
    <property type="term" value="P:mitochondrion organization"/>
    <property type="evidence" value="ECO:0007669"/>
    <property type="project" value="InterPro"/>
</dbReference>
<dbReference type="AlphaFoldDB" id="A0A0F7SPP7"/>
<keyword evidence="6" id="KW-0445">Lipid transport</keyword>
<evidence type="ECO:0000256" key="2">
    <source>
        <dbReference type="ARBA" id="ARBA00022448"/>
    </source>
</evidence>
<feature type="compositionally biased region" description="Polar residues" evidence="11">
    <location>
        <begin position="571"/>
        <end position="607"/>
    </location>
</feature>
<evidence type="ECO:0000259" key="12">
    <source>
        <dbReference type="PROSITE" id="PS51847"/>
    </source>
</evidence>
<evidence type="ECO:0000256" key="10">
    <source>
        <dbReference type="HAMAP-Rule" id="MF_03105"/>
    </source>
</evidence>
<feature type="region of interest" description="Disordered" evidence="11">
    <location>
        <begin position="690"/>
        <end position="787"/>
    </location>
</feature>
<keyword evidence="2" id="KW-0813">Transport</keyword>
<organism evidence="13">
    <name type="scientific">Phaffia rhodozyma</name>
    <name type="common">Yeast</name>
    <name type="synonym">Xanthophyllomyces dendrorhous</name>
    <dbReference type="NCBI Taxonomy" id="264483"/>
    <lineage>
        <taxon>Eukaryota</taxon>
        <taxon>Fungi</taxon>
        <taxon>Dikarya</taxon>
        <taxon>Basidiomycota</taxon>
        <taxon>Agaricomycotina</taxon>
        <taxon>Tremellomycetes</taxon>
        <taxon>Cystofilobasidiales</taxon>
        <taxon>Mrakiaceae</taxon>
        <taxon>Phaffia</taxon>
    </lineage>
</organism>
<feature type="compositionally biased region" description="Basic and acidic residues" evidence="11">
    <location>
        <begin position="336"/>
        <end position="348"/>
    </location>
</feature>
<feature type="compositionally biased region" description="Polar residues" evidence="11">
    <location>
        <begin position="458"/>
        <end position="475"/>
    </location>
</feature>
<dbReference type="GO" id="GO:0032865">
    <property type="term" value="C:ERMES complex"/>
    <property type="evidence" value="ECO:0007669"/>
    <property type="project" value="UniProtKB-UniRule"/>
</dbReference>
<evidence type="ECO:0000256" key="8">
    <source>
        <dbReference type="ARBA" id="ARBA00023128"/>
    </source>
</evidence>
<feature type="domain" description="SMP-LTD" evidence="12">
    <location>
        <begin position="1"/>
        <end position="192"/>
    </location>
</feature>
<evidence type="ECO:0000256" key="6">
    <source>
        <dbReference type="ARBA" id="ARBA00023055"/>
    </source>
</evidence>
<dbReference type="InterPro" id="IPR027536">
    <property type="entry name" value="MDM34"/>
</dbReference>
<comment type="function">
    <text evidence="10">Component of the ERMES/MDM complex, which serves as a molecular tether to connect the endoplasmic reticulum (ER) and mitochondria. Components of this complex are involved in the control of mitochondrial shape and protein biogenesis, and function in nonvesicular lipid trafficking between the ER and mitochondria. MDM34 is required for the interaction of the ER-resident membrane protein MMM1 and the outer mitochondrial membrane-resident beta-barrel protein MDM10.</text>
</comment>
<keyword evidence="4 10" id="KW-0812">Transmembrane</keyword>
<dbReference type="HAMAP" id="MF_03105">
    <property type="entry name" value="Mdm34"/>
    <property type="match status" value="1"/>
</dbReference>
<dbReference type="PANTHER" id="PTHR28185">
    <property type="entry name" value="MITOCHONDRIAL DISTRIBUTION AND MORPHOLOGY PROTEIN 34"/>
    <property type="match status" value="1"/>
</dbReference>
<feature type="compositionally biased region" description="Low complexity" evidence="11">
    <location>
        <begin position="245"/>
        <end position="264"/>
    </location>
</feature>
<feature type="compositionally biased region" description="Low complexity" evidence="11">
    <location>
        <begin position="550"/>
        <end position="567"/>
    </location>
</feature>
<dbReference type="GO" id="GO:0008289">
    <property type="term" value="F:lipid binding"/>
    <property type="evidence" value="ECO:0007669"/>
    <property type="project" value="UniProtKB-KW"/>
</dbReference>
<feature type="compositionally biased region" description="Low complexity" evidence="11">
    <location>
        <begin position="518"/>
        <end position="535"/>
    </location>
</feature>
<dbReference type="GO" id="GO:0015914">
    <property type="term" value="P:phospholipid transport"/>
    <property type="evidence" value="ECO:0007669"/>
    <property type="project" value="TreeGrafter"/>
</dbReference>
<evidence type="ECO:0000256" key="9">
    <source>
        <dbReference type="ARBA" id="ARBA00023136"/>
    </source>
</evidence>
<evidence type="ECO:0000256" key="4">
    <source>
        <dbReference type="ARBA" id="ARBA00022692"/>
    </source>
</evidence>
<dbReference type="GO" id="GO:1990456">
    <property type="term" value="P:mitochondrion-endoplasmic reticulum membrane tethering"/>
    <property type="evidence" value="ECO:0007669"/>
    <property type="project" value="TreeGrafter"/>
</dbReference>
<feature type="region of interest" description="Disordered" evidence="11">
    <location>
        <begin position="245"/>
        <end position="408"/>
    </location>
</feature>
<feature type="compositionally biased region" description="Polar residues" evidence="11">
    <location>
        <begin position="506"/>
        <end position="517"/>
    </location>
</feature>
<evidence type="ECO:0000256" key="11">
    <source>
        <dbReference type="SAM" id="MobiDB-lite"/>
    </source>
</evidence>
<reference evidence="13" key="1">
    <citation type="submission" date="2014-08" db="EMBL/GenBank/DDBJ databases">
        <authorList>
            <person name="Sharma Rahul"/>
            <person name="Thines Marco"/>
        </authorList>
    </citation>
    <scope>NUCLEOTIDE SEQUENCE</scope>
</reference>
<dbReference type="EMBL" id="LN483124">
    <property type="protein sequence ID" value="CED82629.1"/>
    <property type="molecule type" value="Genomic_DNA"/>
</dbReference>
<protein>
    <recommendedName>
        <fullName evidence="10">Mitochondrial distribution and morphology protein 34</fullName>
    </recommendedName>
</protein>
<feature type="compositionally biased region" description="Polar residues" evidence="11">
    <location>
        <begin position="349"/>
        <end position="358"/>
    </location>
</feature>
<sequence>MSFNFNWEHAFSPAFHESAKSVLETALNKGNTPALIVGKIEVRELHMGTIPPTLTLLEIGDLQKDRFRGIFRLGYAGDSHIVVGCRVQANPLSPSPSPLPTSTTPLAAHRPLLVPMALRLSSLKLRAIVVLVVSKQKGITLVFKNDPLESLQVSSTFDSIQVLKGFIQKEIEGALREMFREDLPGIIHTLSQKWFAPEEPSAGGQSRMPFHSNLESGSIPRDFSASSSTSSGDVSSCAPASAYYPSSSSSVSSPPTSPPSSHSVFTDRSLFSDPHLQASSSTSAYTPPLSPTESHATFPDLEEYDPTYGFRSKHSVLPSSSTSTPTAATNSIRSGAEGEPKAGLRTMDDSNSTPTSAGPQGYRPRSRPHLGPGLGLLGFMDPEAGITGGPSTSSGSGSAESDFGFSGQTITTSTSSLYSNFHQARRLPGRERAESNAATFRPKHVQRMSLPAIFSPVVSPSKSTATRSGYPQKSTAPRGAENHQSHHGKQSGLQPQTGRSRAYHFSESTNPSGSYDNRSTPPLSQSTTPSRTSPLISTPLGSPPLSTDGSRPSSLSSSSSAYMPAYRSRTHPSTPSAHTDSMYSRPSVARSTINTHRPSSSIAATELSSDRSSSSPRGLPETLDHLSLLSLSNQTLSPYTRELAHVAVRSQPPSQRLLDDPAGGYPSPAGYFPGAGMGTRKATRRKLHRFTTSPAVPTVSKPDPSVPLHGRATSPKQPFDPSPVAAGQRPGIGVHRESYGFPSIDQSGLDVSSGPVLSDRPTPRSGGKAMGEGRRDSGVPVPVGWRDGFTGPFAGKAGFVM</sequence>
<evidence type="ECO:0000256" key="1">
    <source>
        <dbReference type="ARBA" id="ARBA00004370"/>
    </source>
</evidence>
<dbReference type="Pfam" id="PF26545">
    <property type="entry name" value="Mdm34_N"/>
    <property type="match status" value="1"/>
</dbReference>
<keyword evidence="5 10" id="KW-1000">Mitochondrion outer membrane</keyword>
<feature type="compositionally biased region" description="Polar residues" evidence="11">
    <location>
        <begin position="277"/>
        <end position="295"/>
    </location>
</feature>
<evidence type="ECO:0000256" key="7">
    <source>
        <dbReference type="ARBA" id="ARBA00023121"/>
    </source>
</evidence>
<gene>
    <name evidence="10" type="primary">MDM34</name>
</gene>
<comment type="similarity">
    <text evidence="10">Belongs to the MDM34 family.</text>
</comment>
<evidence type="ECO:0000256" key="5">
    <source>
        <dbReference type="ARBA" id="ARBA00022787"/>
    </source>
</evidence>
<feature type="compositionally biased region" description="Low complexity" evidence="11">
    <location>
        <begin position="318"/>
        <end position="329"/>
    </location>
</feature>
<dbReference type="PANTHER" id="PTHR28185:SF1">
    <property type="entry name" value="MITOCHONDRIAL DISTRIBUTION AND MORPHOLOGY PROTEIN 34"/>
    <property type="match status" value="1"/>
</dbReference>
<dbReference type="InterPro" id="IPR031468">
    <property type="entry name" value="SMP_LBD"/>
</dbReference>
<evidence type="ECO:0000313" key="13">
    <source>
        <dbReference type="EMBL" id="CED82629.1"/>
    </source>
</evidence>
<name>A0A0F7SPP7_PHARH</name>
<keyword evidence="7" id="KW-0446">Lipid-binding</keyword>
<comment type="subunit">
    <text evidence="10">Component of the ER-mitochondria encounter structure (ERMES) or MDM complex, composed of MMM1, MDM10, MDM12 and MDM34.</text>
</comment>
<evidence type="ECO:0000256" key="3">
    <source>
        <dbReference type="ARBA" id="ARBA00022452"/>
    </source>
</evidence>
<proteinExistence type="inferred from homology"/>
<comment type="domain">
    <text evidence="10">Lacks alpha-helical transmembrane segments, suggesting that it resides in the membrane via beta-sheet conformations similar to those predicted for other outer membrane proteins and porin.</text>
</comment>
<feature type="region of interest" description="Disordered" evidence="11">
    <location>
        <begin position="456"/>
        <end position="621"/>
    </location>
</feature>
<dbReference type="CDD" id="cd21673">
    <property type="entry name" value="SMP_Mdm34"/>
    <property type="match status" value="1"/>
</dbReference>